<comment type="caution">
    <text evidence="1">The sequence shown here is derived from an EMBL/GenBank/DDBJ whole genome shotgun (WGS) entry which is preliminary data.</text>
</comment>
<gene>
    <name evidence="1" type="ORF">KI387_044726</name>
</gene>
<evidence type="ECO:0000313" key="1">
    <source>
        <dbReference type="EMBL" id="KAH9310321.1"/>
    </source>
</evidence>
<name>A0AA38FU46_TAXCH</name>
<evidence type="ECO:0000313" key="2">
    <source>
        <dbReference type="Proteomes" id="UP000824469"/>
    </source>
</evidence>
<organism evidence="1 2">
    <name type="scientific">Taxus chinensis</name>
    <name type="common">Chinese yew</name>
    <name type="synonym">Taxus wallichiana var. chinensis</name>
    <dbReference type="NCBI Taxonomy" id="29808"/>
    <lineage>
        <taxon>Eukaryota</taxon>
        <taxon>Viridiplantae</taxon>
        <taxon>Streptophyta</taxon>
        <taxon>Embryophyta</taxon>
        <taxon>Tracheophyta</taxon>
        <taxon>Spermatophyta</taxon>
        <taxon>Pinopsida</taxon>
        <taxon>Pinidae</taxon>
        <taxon>Conifers II</taxon>
        <taxon>Cupressales</taxon>
        <taxon>Taxaceae</taxon>
        <taxon>Taxus</taxon>
    </lineage>
</organism>
<reference evidence="1 2" key="1">
    <citation type="journal article" date="2021" name="Nat. Plants">
        <title>The Taxus genome provides insights into paclitaxel biosynthesis.</title>
        <authorList>
            <person name="Xiong X."/>
            <person name="Gou J."/>
            <person name="Liao Q."/>
            <person name="Li Y."/>
            <person name="Zhou Q."/>
            <person name="Bi G."/>
            <person name="Li C."/>
            <person name="Du R."/>
            <person name="Wang X."/>
            <person name="Sun T."/>
            <person name="Guo L."/>
            <person name="Liang H."/>
            <person name="Lu P."/>
            <person name="Wu Y."/>
            <person name="Zhang Z."/>
            <person name="Ro D.K."/>
            <person name="Shang Y."/>
            <person name="Huang S."/>
            <person name="Yan J."/>
        </authorList>
    </citation>
    <scope>NUCLEOTIDE SEQUENCE [LARGE SCALE GENOMIC DNA]</scope>
    <source>
        <strain evidence="1">Ta-2019</strain>
    </source>
</reference>
<proteinExistence type="predicted"/>
<dbReference type="Proteomes" id="UP000824469">
    <property type="component" value="Unassembled WGS sequence"/>
</dbReference>
<keyword evidence="2" id="KW-1185">Reference proteome</keyword>
<feature type="non-terminal residue" evidence="1">
    <location>
        <position position="52"/>
    </location>
</feature>
<accession>A0AA38FU46</accession>
<feature type="non-terminal residue" evidence="1">
    <location>
        <position position="1"/>
    </location>
</feature>
<dbReference type="EMBL" id="JAHRHJ020000007">
    <property type="protein sequence ID" value="KAH9310321.1"/>
    <property type="molecule type" value="Genomic_DNA"/>
</dbReference>
<dbReference type="AlphaFoldDB" id="A0AA38FU46"/>
<protein>
    <submittedName>
        <fullName evidence="1">Uncharacterized protein</fullName>
    </submittedName>
</protein>
<sequence length="52" mass="5812">APKRLVIEAAPTTNSKCDVIEESDDEVEIVEVDEEEPEFGTSELEVEEFEGE</sequence>